<reference evidence="1 2" key="1">
    <citation type="journal article" date="2020" name="Cell">
        <title>Large-Scale Comparative Analyses of Tick Genomes Elucidate Their Genetic Diversity and Vector Capacities.</title>
        <authorList>
            <consortium name="Tick Genome and Microbiome Consortium (TIGMIC)"/>
            <person name="Jia N."/>
            <person name="Wang J."/>
            <person name="Shi W."/>
            <person name="Du L."/>
            <person name="Sun Y."/>
            <person name="Zhan W."/>
            <person name="Jiang J.F."/>
            <person name="Wang Q."/>
            <person name="Zhang B."/>
            <person name="Ji P."/>
            <person name="Bell-Sakyi L."/>
            <person name="Cui X.M."/>
            <person name="Yuan T.T."/>
            <person name="Jiang B.G."/>
            <person name="Yang W.F."/>
            <person name="Lam T.T."/>
            <person name="Chang Q.C."/>
            <person name="Ding S.J."/>
            <person name="Wang X.J."/>
            <person name="Zhu J.G."/>
            <person name="Ruan X.D."/>
            <person name="Zhao L."/>
            <person name="Wei J.T."/>
            <person name="Ye R.Z."/>
            <person name="Que T.C."/>
            <person name="Du C.H."/>
            <person name="Zhou Y.H."/>
            <person name="Cheng J.X."/>
            <person name="Dai P.F."/>
            <person name="Guo W.B."/>
            <person name="Han X.H."/>
            <person name="Huang E.J."/>
            <person name="Li L.F."/>
            <person name="Wei W."/>
            <person name="Gao Y.C."/>
            <person name="Liu J.Z."/>
            <person name="Shao H.Z."/>
            <person name="Wang X."/>
            <person name="Wang C.C."/>
            <person name="Yang T.C."/>
            <person name="Huo Q.B."/>
            <person name="Li W."/>
            <person name="Chen H.Y."/>
            <person name="Chen S.E."/>
            <person name="Zhou L.G."/>
            <person name="Ni X.B."/>
            <person name="Tian J.H."/>
            <person name="Sheng Y."/>
            <person name="Liu T."/>
            <person name="Pan Y.S."/>
            <person name="Xia L.Y."/>
            <person name="Li J."/>
            <person name="Zhao F."/>
            <person name="Cao W.C."/>
        </authorList>
    </citation>
    <scope>NUCLEOTIDE SEQUENCE [LARGE SCALE GENOMIC DNA]</scope>
    <source>
        <strain evidence="1">Iper-2018</strain>
    </source>
</reference>
<feature type="non-terminal residue" evidence="1">
    <location>
        <position position="380"/>
    </location>
</feature>
<accession>A0AC60PG11</accession>
<sequence length="380" mass="44458">IQLAKFVPSSYQLYKAGKKEDSAVEAYKDFIKQTVMLFSEDKDINVTTQIAQDIFDFEVNLTKKYYDFDFELPDFPDDNSTYDYPYDYQDVSSSTIEPELVELHAERIREAHEAVIQNTTWMDNETKEEAKNKLKNVVFKIGYPEEIYKEEVLKDMYKHVGNMTRNDPFLDIYLTFRKNNAINKLQKVHSPHNRRKEWSHEVAEVFAAYLYLENSVVLTAVTLQHPFYSSGLPSSVKMGTLGWILGHELNHGFFYPGSYYDENGNKRNWWNNETTQNFKPLEQCVEELYDQTEEETGLNISGYRTFDENIADIKGLQTAFEAHRKLLTQHSDTPQRLPCMTEFNADQLFFISLAYSFCQNDQDAELRDIVERDSHSPSKI</sequence>
<name>A0AC60PG11_IXOPE</name>
<organism evidence="1 2">
    <name type="scientific">Ixodes persulcatus</name>
    <name type="common">Taiga tick</name>
    <dbReference type="NCBI Taxonomy" id="34615"/>
    <lineage>
        <taxon>Eukaryota</taxon>
        <taxon>Metazoa</taxon>
        <taxon>Ecdysozoa</taxon>
        <taxon>Arthropoda</taxon>
        <taxon>Chelicerata</taxon>
        <taxon>Arachnida</taxon>
        <taxon>Acari</taxon>
        <taxon>Parasitiformes</taxon>
        <taxon>Ixodida</taxon>
        <taxon>Ixodoidea</taxon>
        <taxon>Ixodidae</taxon>
        <taxon>Ixodinae</taxon>
        <taxon>Ixodes</taxon>
    </lineage>
</organism>
<evidence type="ECO:0000313" key="2">
    <source>
        <dbReference type="Proteomes" id="UP000805193"/>
    </source>
</evidence>
<dbReference type="EMBL" id="JABSTQ010010660">
    <property type="protein sequence ID" value="KAG0419113.1"/>
    <property type="molecule type" value="Genomic_DNA"/>
</dbReference>
<protein>
    <submittedName>
        <fullName evidence="1">Uncharacterized protein</fullName>
    </submittedName>
</protein>
<evidence type="ECO:0000313" key="1">
    <source>
        <dbReference type="EMBL" id="KAG0419113.1"/>
    </source>
</evidence>
<comment type="caution">
    <text evidence="1">The sequence shown here is derived from an EMBL/GenBank/DDBJ whole genome shotgun (WGS) entry which is preliminary data.</text>
</comment>
<feature type="non-terminal residue" evidence="1">
    <location>
        <position position="1"/>
    </location>
</feature>
<keyword evidence="2" id="KW-1185">Reference proteome</keyword>
<dbReference type="Proteomes" id="UP000805193">
    <property type="component" value="Unassembled WGS sequence"/>
</dbReference>
<gene>
    <name evidence="1" type="ORF">HPB47_004351</name>
</gene>
<proteinExistence type="predicted"/>